<dbReference type="Proteomes" id="UP000031866">
    <property type="component" value="Chromosome"/>
</dbReference>
<protein>
    <submittedName>
        <fullName evidence="2">Replication protein</fullName>
    </submittedName>
</protein>
<evidence type="ECO:0000259" key="1">
    <source>
        <dbReference type="Pfam" id="PF09681"/>
    </source>
</evidence>
<dbReference type="RefSeq" id="WP_041896593.1">
    <property type="nucleotide sequence ID" value="NZ_CP010086.2"/>
</dbReference>
<dbReference type="KEGG" id="cbei:LF65_02663"/>
<dbReference type="STRING" id="1520.LF65_02663"/>
<dbReference type="NCBIfam" id="TIGR01714">
    <property type="entry name" value="phage_rep_org_N"/>
    <property type="match status" value="1"/>
</dbReference>
<dbReference type="InterPro" id="IPR010056">
    <property type="entry name" value="Phage_rep_org__N"/>
</dbReference>
<dbReference type="AlphaFoldDB" id="A0A0B5QM17"/>
<evidence type="ECO:0000313" key="3">
    <source>
        <dbReference type="Proteomes" id="UP000031866"/>
    </source>
</evidence>
<dbReference type="OrthoDB" id="1924415at2"/>
<feature type="domain" description="Phage replisome organiser N-terminal" evidence="1">
    <location>
        <begin position="7"/>
        <end position="119"/>
    </location>
</feature>
<proteinExistence type="predicted"/>
<evidence type="ECO:0000313" key="2">
    <source>
        <dbReference type="EMBL" id="AJG99236.1"/>
    </source>
</evidence>
<sequence>MRERKCVKFNVNMYEDTKFKIIDRMEKRDLINYVWTRLVVLAGKVNLEGELFLSRNIPYTLETLAIEFNREVSEIELAIKTFIDLEMVELTQDKIYKVKNFVKHQNIKTKEKVQNKHKAEEVEINDKKQLSSSCVENINVESENKHKDNKVIDIKDNIANKNVTTADNKSCMETSTSVHLNSCNKNATEVDNEATQKLNMEKYKSKEYLPNEIVTTVEKKAVKNKSKPKKKEKINEISVVDEVENDDLMKITEGEPVIGKDEEIVLAFSF</sequence>
<dbReference type="Pfam" id="PF09681">
    <property type="entry name" value="Phage_rep_org_N"/>
    <property type="match status" value="1"/>
</dbReference>
<dbReference type="EMBL" id="CP010086">
    <property type="protein sequence ID" value="AJG99236.1"/>
    <property type="molecule type" value="Genomic_DNA"/>
</dbReference>
<name>A0A0B5QM17_CLOBE</name>
<accession>A0A0B5QM17</accession>
<reference evidence="3" key="1">
    <citation type="submission" date="2014-12" db="EMBL/GenBank/DDBJ databases">
        <title>Genome sequence of Clostridium beijerinckii strain 59B.</title>
        <authorList>
            <person name="Little G.T."/>
            <person name="Minton N.P."/>
        </authorList>
    </citation>
    <scope>NUCLEOTIDE SEQUENCE [LARGE SCALE GENOMIC DNA]</scope>
    <source>
        <strain evidence="3">59B</strain>
    </source>
</reference>
<organism evidence="2 3">
    <name type="scientific">Clostridium beijerinckii</name>
    <name type="common">Clostridium MP</name>
    <dbReference type="NCBI Taxonomy" id="1520"/>
    <lineage>
        <taxon>Bacteria</taxon>
        <taxon>Bacillati</taxon>
        <taxon>Bacillota</taxon>
        <taxon>Clostridia</taxon>
        <taxon>Eubacteriales</taxon>
        <taxon>Clostridiaceae</taxon>
        <taxon>Clostridium</taxon>
    </lineage>
</organism>
<gene>
    <name evidence="2" type="ORF">LF65_02663</name>
</gene>